<dbReference type="Proteomes" id="UP000186931">
    <property type="component" value="Unassembled WGS sequence"/>
</dbReference>
<proteinExistence type="predicted"/>
<dbReference type="EMBL" id="MKQS01000007">
    <property type="protein sequence ID" value="OFE43877.1"/>
    <property type="molecule type" value="Genomic_DNA"/>
</dbReference>
<dbReference type="STRING" id="202956.BJN41_03915"/>
<name>A0A1E8E2N9_9GAMM</name>
<comment type="caution">
    <text evidence="1">The sequence shown here is derived from an EMBL/GenBank/DDBJ whole genome shotgun (WGS) entry which is preliminary data.</text>
</comment>
<reference evidence="1 2" key="1">
    <citation type="submission" date="2016-10" db="EMBL/GenBank/DDBJ databases">
        <title>Genome of airborne Acinetobacter sp. 5-2Ac02 in the hospital environment: Species near to Acinetobacter towneri.</title>
        <authorList>
            <person name="Barbosa B."/>
            <person name="Fernandez-Garcia L."/>
            <person name="Gato E."/>
            <person name="Leao R."/>
            <person name="Albano R."/>
            <person name="Fernandez B."/>
            <person name="Fernandez-Cuenca F."/>
            <person name="Marques E."/>
            <person name="Tomas M."/>
        </authorList>
    </citation>
    <scope>NUCLEOTIDE SEQUENCE [LARGE SCALE GENOMIC DNA]</scope>
    <source>
        <strain evidence="1 2">5-2Ac02</strain>
    </source>
</reference>
<evidence type="ECO:0000313" key="2">
    <source>
        <dbReference type="Proteomes" id="UP000186931"/>
    </source>
</evidence>
<sequence>MLYIILIFIGLIYFLWGCNVKKAILMVLVFGMAHFAYAQSNTGNSIIGNNEKIISLKHIEYIKGKGYNYHDNDWNIDDKYRVVRKNNEMIGAYSIDTSTPVGEVGVMYMTKYLKDIHLARSIIKKGKVEFTHYTIECNKEFSGNSSKRNKYTQYNEFENDASLVEITKAYAIYRDLELICKHTYIDNTNGIREIWKNQK</sequence>
<dbReference type="AlphaFoldDB" id="A0A1E8E2N9"/>
<protein>
    <submittedName>
        <fullName evidence="1">Uncharacterized protein</fullName>
    </submittedName>
</protein>
<evidence type="ECO:0000313" key="1">
    <source>
        <dbReference type="EMBL" id="OFE43877.1"/>
    </source>
</evidence>
<gene>
    <name evidence="1" type="ORF">BJN41_03915</name>
</gene>
<accession>A0A1E8E2N9</accession>
<organism evidence="1 2">
    <name type="scientific">Acinetobacter towneri</name>
    <dbReference type="NCBI Taxonomy" id="202956"/>
    <lineage>
        <taxon>Bacteria</taxon>
        <taxon>Pseudomonadati</taxon>
        <taxon>Pseudomonadota</taxon>
        <taxon>Gammaproteobacteria</taxon>
        <taxon>Moraxellales</taxon>
        <taxon>Moraxellaceae</taxon>
        <taxon>Acinetobacter</taxon>
    </lineage>
</organism>